<sequence>MGSSIVVICFLAAQFVHGKDSLEDAWRRDHLDDGRPYWWRPTASGMEPEISLEKPSDAWNLGRLDNGSPYLWRRSASGNPNQPELQLWEESFLDDGKRYWWRLDENGSPDVSLVDPHQHAEPDGLLTAWSSSAENCVS</sequence>
<evidence type="ECO:0000313" key="2">
    <source>
        <dbReference type="EMBL" id="CAE0764729.1"/>
    </source>
</evidence>
<organism evidence="2">
    <name type="scientific">Chrysotila carterae</name>
    <name type="common">Marine alga</name>
    <name type="synonym">Syracosphaera carterae</name>
    <dbReference type="NCBI Taxonomy" id="13221"/>
    <lineage>
        <taxon>Eukaryota</taxon>
        <taxon>Haptista</taxon>
        <taxon>Haptophyta</taxon>
        <taxon>Prymnesiophyceae</taxon>
        <taxon>Isochrysidales</taxon>
        <taxon>Isochrysidaceae</taxon>
        <taxon>Chrysotila</taxon>
    </lineage>
</organism>
<keyword evidence="1" id="KW-0732">Signal</keyword>
<accession>A0A7S4F070</accession>
<protein>
    <submittedName>
        <fullName evidence="2">Uncharacterized protein</fullName>
    </submittedName>
</protein>
<dbReference type="AlphaFoldDB" id="A0A7S4F070"/>
<proteinExistence type="predicted"/>
<gene>
    <name evidence="2" type="ORF">PCAR00345_LOCUS17341</name>
</gene>
<reference evidence="2" key="1">
    <citation type="submission" date="2021-01" db="EMBL/GenBank/DDBJ databases">
        <authorList>
            <person name="Corre E."/>
            <person name="Pelletier E."/>
            <person name="Niang G."/>
            <person name="Scheremetjew M."/>
            <person name="Finn R."/>
            <person name="Kale V."/>
            <person name="Holt S."/>
            <person name="Cochrane G."/>
            <person name="Meng A."/>
            <person name="Brown T."/>
            <person name="Cohen L."/>
        </authorList>
    </citation>
    <scope>NUCLEOTIDE SEQUENCE</scope>
    <source>
        <strain evidence="2">CCMP645</strain>
    </source>
</reference>
<feature type="signal peptide" evidence="1">
    <location>
        <begin position="1"/>
        <end position="18"/>
    </location>
</feature>
<feature type="chain" id="PRO_5030667173" evidence="1">
    <location>
        <begin position="19"/>
        <end position="138"/>
    </location>
</feature>
<evidence type="ECO:0000256" key="1">
    <source>
        <dbReference type="SAM" id="SignalP"/>
    </source>
</evidence>
<dbReference type="EMBL" id="HBIZ01027346">
    <property type="protein sequence ID" value="CAE0764729.1"/>
    <property type="molecule type" value="Transcribed_RNA"/>
</dbReference>
<name>A0A7S4F070_CHRCT</name>